<reference evidence="16 17" key="1">
    <citation type="journal article" date="2019" name="Genome Biol. Evol.">
        <title>Whole-Genome Sequencing of the Giant Devil Catfish, Bagarius yarrelli.</title>
        <authorList>
            <person name="Jiang W."/>
            <person name="Lv Y."/>
            <person name="Cheng L."/>
            <person name="Yang K."/>
            <person name="Chao B."/>
            <person name="Wang X."/>
            <person name="Li Y."/>
            <person name="Pan X."/>
            <person name="You X."/>
            <person name="Zhang Y."/>
            <person name="Yang J."/>
            <person name="Li J."/>
            <person name="Zhang X."/>
            <person name="Liu S."/>
            <person name="Sun C."/>
            <person name="Yang J."/>
            <person name="Shi Q."/>
        </authorList>
    </citation>
    <scope>NUCLEOTIDE SEQUENCE [LARGE SCALE GENOMIC DNA]</scope>
    <source>
        <strain evidence="16">JWS20170419001</strain>
        <tissue evidence="16">Muscle</tissue>
    </source>
</reference>
<dbReference type="EMBL" id="VCAZ01000001">
    <property type="protein sequence ID" value="TSK13333.1"/>
    <property type="molecule type" value="Genomic_DNA"/>
</dbReference>
<keyword evidence="17" id="KW-1185">Reference proteome</keyword>
<feature type="transmembrane region" description="Helical" evidence="12">
    <location>
        <begin position="579"/>
        <end position="597"/>
    </location>
</feature>
<evidence type="ECO:0000259" key="15">
    <source>
        <dbReference type="PROSITE" id="PS50240"/>
    </source>
</evidence>
<dbReference type="FunFam" id="2.40.10.10:FF:000003">
    <property type="entry name" value="Transmembrane serine protease 3"/>
    <property type="match status" value="1"/>
</dbReference>
<dbReference type="GO" id="GO:0006508">
    <property type="term" value="P:proteolysis"/>
    <property type="evidence" value="ECO:0007669"/>
    <property type="project" value="UniProtKB-KW"/>
</dbReference>
<protein>
    <recommendedName>
        <fullName evidence="12">Lipase maturation factor</fullName>
        <ecNumber evidence="13">3.4.21.-</ecNumber>
    </recommendedName>
</protein>
<feature type="domain" description="Peptidase S1" evidence="15">
    <location>
        <begin position="283"/>
        <end position="522"/>
    </location>
</feature>
<keyword evidence="11" id="KW-0325">Glycoprotein</keyword>
<evidence type="ECO:0000256" key="1">
    <source>
        <dbReference type="ARBA" id="ARBA00004477"/>
    </source>
</evidence>
<dbReference type="GO" id="GO:0051604">
    <property type="term" value="P:protein maturation"/>
    <property type="evidence" value="ECO:0007669"/>
    <property type="project" value="InterPro"/>
</dbReference>
<evidence type="ECO:0000256" key="13">
    <source>
        <dbReference type="RuleBase" id="RU363034"/>
    </source>
</evidence>
<dbReference type="Pfam" id="PF02404">
    <property type="entry name" value="SCF"/>
    <property type="match status" value="1"/>
</dbReference>
<feature type="transmembrane region" description="Helical" evidence="12">
    <location>
        <begin position="553"/>
        <end position="573"/>
    </location>
</feature>
<dbReference type="Gene3D" id="1.20.1250.10">
    <property type="match status" value="1"/>
</dbReference>
<evidence type="ECO:0000256" key="2">
    <source>
        <dbReference type="ARBA" id="ARBA00005512"/>
    </source>
</evidence>
<feature type="transmembrane region" description="Helical" evidence="12">
    <location>
        <begin position="1207"/>
        <end position="1228"/>
    </location>
</feature>
<organism evidence="16 17">
    <name type="scientific">Bagarius yarrelli</name>
    <name type="common">Goonch</name>
    <name type="synonym">Bagrus yarrelli</name>
    <dbReference type="NCBI Taxonomy" id="175774"/>
    <lineage>
        <taxon>Eukaryota</taxon>
        <taxon>Metazoa</taxon>
        <taxon>Chordata</taxon>
        <taxon>Craniata</taxon>
        <taxon>Vertebrata</taxon>
        <taxon>Euteleostomi</taxon>
        <taxon>Actinopterygii</taxon>
        <taxon>Neopterygii</taxon>
        <taxon>Teleostei</taxon>
        <taxon>Ostariophysi</taxon>
        <taxon>Siluriformes</taxon>
        <taxon>Sisoridae</taxon>
        <taxon>Sisorinae</taxon>
        <taxon>Bagarius</taxon>
    </lineage>
</organism>
<evidence type="ECO:0000256" key="12">
    <source>
        <dbReference type="RuleBase" id="RU361229"/>
    </source>
</evidence>
<dbReference type="Proteomes" id="UP000319801">
    <property type="component" value="Unassembled WGS sequence"/>
</dbReference>
<dbReference type="InterPro" id="IPR001314">
    <property type="entry name" value="Peptidase_S1A"/>
</dbReference>
<gene>
    <name evidence="16" type="ORF">Baya_0207</name>
</gene>
<dbReference type="OrthoDB" id="5988002at2759"/>
<dbReference type="PANTHER" id="PTHR14463">
    <property type="entry name" value="LIPASE MATURATION FACTOR"/>
    <property type="match status" value="1"/>
</dbReference>
<evidence type="ECO:0000256" key="9">
    <source>
        <dbReference type="ARBA" id="ARBA00023136"/>
    </source>
</evidence>
<dbReference type="Pfam" id="PF00089">
    <property type="entry name" value="Trypsin"/>
    <property type="match status" value="2"/>
</dbReference>
<comment type="function">
    <text evidence="12">Involved in the maturation of specific proteins in the endoplasmic reticulum.</text>
</comment>
<evidence type="ECO:0000313" key="16">
    <source>
        <dbReference type="EMBL" id="TSK13333.1"/>
    </source>
</evidence>
<keyword evidence="6 12" id="KW-0256">Endoplasmic reticulum</keyword>
<keyword evidence="5 13" id="KW-0378">Hydrolase</keyword>
<dbReference type="PRINTS" id="PR00722">
    <property type="entry name" value="CHYMOTRYPSIN"/>
</dbReference>
<keyword evidence="3 13" id="KW-0645">Protease</keyword>
<dbReference type="SMART" id="SM00020">
    <property type="entry name" value="Tryp_SPc"/>
    <property type="match status" value="2"/>
</dbReference>
<evidence type="ECO:0000256" key="10">
    <source>
        <dbReference type="ARBA" id="ARBA00023157"/>
    </source>
</evidence>
<keyword evidence="4 12" id="KW-0812">Transmembrane</keyword>
<keyword evidence="8 12" id="KW-1133">Transmembrane helix</keyword>
<proteinExistence type="inferred from homology"/>
<dbReference type="GO" id="GO:0005789">
    <property type="term" value="C:endoplasmic reticulum membrane"/>
    <property type="evidence" value="ECO:0007669"/>
    <property type="project" value="UniProtKB-SubCell"/>
</dbReference>
<dbReference type="InterPro" id="IPR009003">
    <property type="entry name" value="Peptidase_S1_PA"/>
</dbReference>
<dbReference type="SUPFAM" id="SSF50494">
    <property type="entry name" value="Trypsin-like serine proteases"/>
    <property type="match status" value="2"/>
</dbReference>
<evidence type="ECO:0000256" key="14">
    <source>
        <dbReference type="SAM" id="MobiDB-lite"/>
    </source>
</evidence>
<dbReference type="GO" id="GO:0005173">
    <property type="term" value="F:stem cell factor receptor binding"/>
    <property type="evidence" value="ECO:0007669"/>
    <property type="project" value="InterPro"/>
</dbReference>
<evidence type="ECO:0000256" key="3">
    <source>
        <dbReference type="ARBA" id="ARBA00022670"/>
    </source>
</evidence>
<dbReference type="InterPro" id="IPR033116">
    <property type="entry name" value="TRYPSIN_SER"/>
</dbReference>
<dbReference type="EC" id="3.4.21.-" evidence="13"/>
<dbReference type="InterPro" id="IPR003452">
    <property type="entry name" value="SCF"/>
</dbReference>
<dbReference type="CDD" id="cd00190">
    <property type="entry name" value="Tryp_SPc"/>
    <property type="match status" value="2"/>
</dbReference>
<dbReference type="InterPro" id="IPR057434">
    <property type="entry name" value="LMF1/2_N"/>
</dbReference>
<feature type="compositionally biased region" description="Basic and acidic residues" evidence="14">
    <location>
        <begin position="1067"/>
        <end position="1076"/>
    </location>
</feature>
<evidence type="ECO:0000256" key="4">
    <source>
        <dbReference type="ARBA" id="ARBA00022692"/>
    </source>
</evidence>
<comment type="similarity">
    <text evidence="2 12">Belongs to the lipase maturation factor family.</text>
</comment>
<evidence type="ECO:0000256" key="7">
    <source>
        <dbReference type="ARBA" id="ARBA00022825"/>
    </source>
</evidence>
<dbReference type="Pfam" id="PF06762">
    <property type="entry name" value="LMF1"/>
    <property type="match status" value="1"/>
</dbReference>
<feature type="region of interest" description="Disordered" evidence="14">
    <location>
        <begin position="1328"/>
        <end position="1347"/>
    </location>
</feature>
<feature type="transmembrane region" description="Helical" evidence="12">
    <location>
        <begin position="699"/>
        <end position="723"/>
    </location>
</feature>
<dbReference type="InterPro" id="IPR043504">
    <property type="entry name" value="Peptidase_S1_PA_chymotrypsin"/>
</dbReference>
<feature type="compositionally biased region" description="Basic and acidic residues" evidence="14">
    <location>
        <begin position="1083"/>
        <end position="1098"/>
    </location>
</feature>
<dbReference type="PROSITE" id="PS50240">
    <property type="entry name" value="TRYPSIN_DOM"/>
    <property type="match status" value="2"/>
</dbReference>
<comment type="caution">
    <text evidence="16">The sequence shown here is derived from an EMBL/GenBank/DDBJ whole genome shotgun (WGS) entry which is preliminary data.</text>
</comment>
<dbReference type="PANTHER" id="PTHR14463:SF5">
    <property type="entry name" value="LIPASE MATURATION FACTOR 2"/>
    <property type="match status" value="1"/>
</dbReference>
<dbReference type="InterPro" id="IPR057433">
    <property type="entry name" value="LMF1/2_C"/>
</dbReference>
<feature type="transmembrane region" description="Helical" evidence="12">
    <location>
        <begin position="528"/>
        <end position="546"/>
    </location>
</feature>
<keyword evidence="7 13" id="KW-0720">Serine protease</keyword>
<evidence type="ECO:0000256" key="5">
    <source>
        <dbReference type="ARBA" id="ARBA00022801"/>
    </source>
</evidence>
<feature type="domain" description="Peptidase S1" evidence="15">
    <location>
        <begin position="21"/>
        <end position="251"/>
    </location>
</feature>
<dbReference type="SUPFAM" id="SSF47266">
    <property type="entry name" value="4-helical cytokines"/>
    <property type="match status" value="1"/>
</dbReference>
<evidence type="ECO:0000313" key="17">
    <source>
        <dbReference type="Proteomes" id="UP000319801"/>
    </source>
</evidence>
<dbReference type="InterPro" id="IPR009613">
    <property type="entry name" value="LMF"/>
</dbReference>
<feature type="transmembrane region" description="Helical" evidence="12">
    <location>
        <begin position="664"/>
        <end position="687"/>
    </location>
</feature>
<dbReference type="PROSITE" id="PS00134">
    <property type="entry name" value="TRYPSIN_HIS"/>
    <property type="match status" value="1"/>
</dbReference>
<sequence length="1373" mass="152406">MLPFIAGVRAFTKEEGAEPRIVGGKEAWPYSWPWQVMLSYSDMPSCGGAILNPYWIVTASHCFRRYAKESLWTVWAGKHDLDEDQEPCQQSAKVAKIITHKDYSSVSKQNDIALMKLQTPLKFNESVNSISIWSEELPFLKRCTITGWGFTTERGPNASKLQEANVTILENETCMRFYGSVIRSSMLCAGEVKGGVDACQGDSGGPLVCFTGTHYELVGIVSWGVGCGRAQKPGVYTKVSSYAEWISSNIDVEVCGQANVKPCKLGQGFIGFETLDPSGELRVVNVTEACPNSWPWQASLQSEGNHYCSGTLLNDRWVLTARHCRAEAGDSVVLGTHDLNSVGSQQITVKAVYSEPYDGSYPPMHDLALLYLSVPARTGSSVYPVCMVDENWTFDQGSSCVTTGWGYKRSTPKLSPDIMYQAQVKPLPEQACWTGWGQVFSSNALLCTQSAASSPCLGDAGAPLLCQKDEQYYLGGIMALGLKRCLYGDNGVKPVHIPRVDSPLLKKLQDTPSLLWLAPSLGIGPQQGLELICLLGALLSLGAVLLSGLRDSLVYLCLWGLYLSLYSVGGDFLHSEWESLLLEAGFLAFLVAPCTLLRRSSAPHDSVTFWLTRWLLFRLVLCTGVSKLASGDPCWWDLTALSRHYDTQASPTPLAWYAYQLPDWLSRLGAICILAVEIAVPLCMFFIPVRGLRINAFSILVALLFCGILLGGCSLFILITFALSFSLLDDEVFDCTPVSKKKAKPKTVHLLIIFSVIKLFKLEINWEKKIVTSKPGALGKLWALIQWATFTAATVGVFALSLVPYTALAGMSSKILPEVREAYEVVEKFQLVSSYGIQHRMIPPAGRPEIVIEGSVDNKSWRELSFMYKPGSMSGVPAVVGPYEPRLDKLLWEAARDNHDQSLWFTGLIQRLLEGKQDVVSLLQMDKAQYPFSSKPPAFIRAKVYHYHFTQTSEDGKEAQAWWKRQFVREFFPTVHLGAPVLEDLLSEAGLKEDVRVQPTSDTPLSQALNVLQSQTKGLSGHLLTLSLFATIVSILLLKALFSRTGSTKVTKSRPAPSEQKSRKSRDHTEPSEKSRNVSNRGGRRENTEERKLDSDKSPRKRNLWNAVLDKAQAPSSPRGFEELEVGWGVWVGVRNLSKLQDPRCVLCTRTRMGARARLFRPDFWSVTLYTCKWNHAYIPLSEETKKIEDPPRFVGGLMVHMKEATIGGCACVLVLIFSGLVACSGVFGSPLTDDVATLDTLRENIPKDYKIRVRYISKDVGGTCWLHLNLYPVESSLKNLALKFGNLSANRENITIFITMLQGLRSTIDNEELVLCRKMCCAQRTHEESEGVEPQSDPEANVGMPHMDSDASFLNNHHRYEGFLFDHYNTTL</sequence>
<keyword evidence="9 12" id="KW-0472">Membrane</keyword>
<feature type="region of interest" description="Disordered" evidence="14">
    <location>
        <begin position="1048"/>
        <end position="1099"/>
    </location>
</feature>
<dbReference type="Gene3D" id="2.40.10.10">
    <property type="entry name" value="Trypsin-like serine proteases"/>
    <property type="match status" value="2"/>
</dbReference>
<evidence type="ECO:0000256" key="6">
    <source>
        <dbReference type="ARBA" id="ARBA00022824"/>
    </source>
</evidence>
<dbReference type="InterPro" id="IPR009079">
    <property type="entry name" value="4_helix_cytokine-like_core"/>
</dbReference>
<dbReference type="InterPro" id="IPR018114">
    <property type="entry name" value="TRYPSIN_HIS"/>
</dbReference>
<dbReference type="GO" id="GO:0007155">
    <property type="term" value="P:cell adhesion"/>
    <property type="evidence" value="ECO:0007669"/>
    <property type="project" value="InterPro"/>
</dbReference>
<keyword evidence="10" id="KW-1015">Disulfide bond</keyword>
<name>A0A556THK2_BAGYA</name>
<dbReference type="PROSITE" id="PS00135">
    <property type="entry name" value="TRYPSIN_SER"/>
    <property type="match status" value="1"/>
</dbReference>
<evidence type="ECO:0000256" key="11">
    <source>
        <dbReference type="ARBA" id="ARBA00023180"/>
    </source>
</evidence>
<evidence type="ECO:0000256" key="8">
    <source>
        <dbReference type="ARBA" id="ARBA00022989"/>
    </source>
</evidence>
<comment type="subcellular location">
    <subcellularLocation>
        <location evidence="1 12">Endoplasmic reticulum membrane</location>
        <topology evidence="1 12">Multi-pass membrane protein</topology>
    </subcellularLocation>
</comment>
<feature type="transmembrane region" description="Helical" evidence="12">
    <location>
        <begin position="781"/>
        <end position="805"/>
    </location>
</feature>
<accession>A0A556THK2</accession>
<dbReference type="InterPro" id="IPR001254">
    <property type="entry name" value="Trypsin_dom"/>
</dbReference>
<feature type="transmembrane region" description="Helical" evidence="12">
    <location>
        <begin position="609"/>
        <end position="629"/>
    </location>
</feature>
<dbReference type="GO" id="GO:0004252">
    <property type="term" value="F:serine-type endopeptidase activity"/>
    <property type="evidence" value="ECO:0007669"/>
    <property type="project" value="InterPro"/>
</dbReference>
<dbReference type="Pfam" id="PF25179">
    <property type="entry name" value="LMF1_C"/>
    <property type="match status" value="1"/>
</dbReference>
<dbReference type="FunFam" id="2.40.10.10:FF:000118">
    <property type="entry name" value="Chymotrypsinogen A"/>
    <property type="match status" value="1"/>
</dbReference>